<dbReference type="Pfam" id="PF11197">
    <property type="entry name" value="DUF2835"/>
    <property type="match status" value="1"/>
</dbReference>
<accession>A0ABS9D2J1</accession>
<dbReference type="InterPro" id="IPR021363">
    <property type="entry name" value="DUF2835"/>
</dbReference>
<keyword evidence="2" id="KW-1185">Reference proteome</keyword>
<dbReference type="RefSeq" id="WP_235310654.1">
    <property type="nucleotide sequence ID" value="NZ_JAKGAS010000001.1"/>
</dbReference>
<dbReference type="EMBL" id="JAKGAS010000001">
    <property type="protein sequence ID" value="MCF2947142.1"/>
    <property type="molecule type" value="Genomic_DNA"/>
</dbReference>
<reference evidence="1 2" key="1">
    <citation type="submission" date="2022-01" db="EMBL/GenBank/DDBJ databases">
        <title>Paraglaciecola sp. G1-23.</title>
        <authorList>
            <person name="Jin M.S."/>
            <person name="Han D.M."/>
            <person name="Kim H.M."/>
            <person name="Jeon C.O."/>
        </authorList>
    </citation>
    <scope>NUCLEOTIDE SEQUENCE [LARGE SCALE GENOMIC DNA]</scope>
    <source>
        <strain evidence="1 2">G1-23</strain>
    </source>
</reference>
<evidence type="ECO:0000313" key="1">
    <source>
        <dbReference type="EMBL" id="MCF2947142.1"/>
    </source>
</evidence>
<name>A0ABS9D2J1_9ALTE</name>
<dbReference type="Proteomes" id="UP001521137">
    <property type="component" value="Unassembled WGS sequence"/>
</dbReference>
<comment type="caution">
    <text evidence="1">The sequence shown here is derived from an EMBL/GenBank/DDBJ whole genome shotgun (WGS) entry which is preliminary data.</text>
</comment>
<proteinExistence type="predicted"/>
<protein>
    <submittedName>
        <fullName evidence="1">DUF2835 domain-containing protein</fullName>
    </submittedName>
</protein>
<evidence type="ECO:0000313" key="2">
    <source>
        <dbReference type="Proteomes" id="UP001521137"/>
    </source>
</evidence>
<organism evidence="1 2">
    <name type="scientific">Paraglaciecola algarum</name>
    <dbReference type="NCBI Taxonomy" id="3050085"/>
    <lineage>
        <taxon>Bacteria</taxon>
        <taxon>Pseudomonadati</taxon>
        <taxon>Pseudomonadota</taxon>
        <taxon>Gammaproteobacteria</taxon>
        <taxon>Alteromonadales</taxon>
        <taxon>Alteromonadaceae</taxon>
        <taxon>Paraglaciecola</taxon>
    </lineage>
</organism>
<gene>
    <name evidence="1" type="ORF">L0668_03420</name>
</gene>
<sequence length="75" mass="8945">MQSYYFTLSVEYDFCEQFYQPGVNSVVMTSDDGKRIQLPVRNLRPHVTRKGIQGRFRLIFDDNYKIKSFEKVTQD</sequence>